<feature type="non-terminal residue" evidence="1">
    <location>
        <position position="1"/>
    </location>
</feature>
<organism evidence="1">
    <name type="scientific">Tanacetum cinerariifolium</name>
    <name type="common">Dalmatian daisy</name>
    <name type="synonym">Chrysanthemum cinerariifolium</name>
    <dbReference type="NCBI Taxonomy" id="118510"/>
    <lineage>
        <taxon>Eukaryota</taxon>
        <taxon>Viridiplantae</taxon>
        <taxon>Streptophyta</taxon>
        <taxon>Embryophyta</taxon>
        <taxon>Tracheophyta</taxon>
        <taxon>Spermatophyta</taxon>
        <taxon>Magnoliopsida</taxon>
        <taxon>eudicotyledons</taxon>
        <taxon>Gunneridae</taxon>
        <taxon>Pentapetalae</taxon>
        <taxon>asterids</taxon>
        <taxon>campanulids</taxon>
        <taxon>Asterales</taxon>
        <taxon>Asteraceae</taxon>
        <taxon>Asteroideae</taxon>
        <taxon>Anthemideae</taxon>
        <taxon>Anthemidinae</taxon>
        <taxon>Tanacetum</taxon>
    </lineage>
</organism>
<sequence>PVQALHFGQPVYFIYRILTAEIELRAPGRPLFGGDNDGTAGGAQAVERGGGGALQHRHRGDVFGVEVAGAVGGTHRAAQQAIESRAATRRSTFLKRRVVHYHPIDDEQRLVVAVERGAAPNHDASPFARPAARGGDIDPRHLALQGVHDIGLARLDNIFATNLLHGRYEVAPLLLDAVAQH</sequence>
<name>A0A699V319_TANCI</name>
<feature type="non-terminal residue" evidence="1">
    <location>
        <position position="181"/>
    </location>
</feature>
<dbReference type="EMBL" id="BKCJ011381503">
    <property type="protein sequence ID" value="GFD27999.1"/>
    <property type="molecule type" value="Genomic_DNA"/>
</dbReference>
<gene>
    <name evidence="1" type="ORF">Tci_899968</name>
</gene>
<reference evidence="1" key="1">
    <citation type="journal article" date="2019" name="Sci. Rep.">
        <title>Draft genome of Tanacetum cinerariifolium, the natural source of mosquito coil.</title>
        <authorList>
            <person name="Yamashiro T."/>
            <person name="Shiraishi A."/>
            <person name="Satake H."/>
            <person name="Nakayama K."/>
        </authorList>
    </citation>
    <scope>NUCLEOTIDE SEQUENCE</scope>
</reference>
<comment type="caution">
    <text evidence="1">The sequence shown here is derived from an EMBL/GenBank/DDBJ whole genome shotgun (WGS) entry which is preliminary data.</text>
</comment>
<proteinExistence type="predicted"/>
<evidence type="ECO:0000313" key="1">
    <source>
        <dbReference type="EMBL" id="GFD27999.1"/>
    </source>
</evidence>
<protein>
    <submittedName>
        <fullName evidence="1">Uncharacterized protein</fullName>
    </submittedName>
</protein>
<accession>A0A699V319</accession>
<dbReference type="AlphaFoldDB" id="A0A699V319"/>